<dbReference type="RefSeq" id="WP_152859824.1">
    <property type="nucleotide sequence ID" value="NZ_VMNX01000010.1"/>
</dbReference>
<reference evidence="2 3" key="1">
    <citation type="submission" date="2019-09" db="EMBL/GenBank/DDBJ databases">
        <authorList>
            <person name="Duangmal K."/>
            <person name="Teo W.F.A."/>
            <person name="Lipun K."/>
        </authorList>
    </citation>
    <scope>NUCLEOTIDE SEQUENCE [LARGE SCALE GENOMIC DNA]</scope>
    <source>
        <strain evidence="2 3">K1PN6</strain>
    </source>
</reference>
<gene>
    <name evidence="2" type="ORF">FPZ41_05980</name>
</gene>
<dbReference type="Gene3D" id="3.10.450.50">
    <property type="match status" value="1"/>
</dbReference>
<proteinExistence type="predicted"/>
<feature type="domain" description="SnoaL-like" evidence="1">
    <location>
        <begin position="9"/>
        <end position="131"/>
    </location>
</feature>
<name>A0A5N8WNN7_9ACTN</name>
<organism evidence="2 3">
    <name type="scientific">Streptomyces acidicola</name>
    <dbReference type="NCBI Taxonomy" id="2596892"/>
    <lineage>
        <taxon>Bacteria</taxon>
        <taxon>Bacillati</taxon>
        <taxon>Actinomycetota</taxon>
        <taxon>Actinomycetes</taxon>
        <taxon>Kitasatosporales</taxon>
        <taxon>Streptomycetaceae</taxon>
        <taxon>Streptomyces</taxon>
    </lineage>
</organism>
<dbReference type="EMBL" id="VMNX01000010">
    <property type="protein sequence ID" value="MPY48154.1"/>
    <property type="molecule type" value="Genomic_DNA"/>
</dbReference>
<protein>
    <submittedName>
        <fullName evidence="2">Nuclear transport factor 2 family protein</fullName>
    </submittedName>
</protein>
<evidence type="ECO:0000259" key="1">
    <source>
        <dbReference type="Pfam" id="PF13577"/>
    </source>
</evidence>
<dbReference type="Proteomes" id="UP000373149">
    <property type="component" value="Unassembled WGS sequence"/>
</dbReference>
<dbReference type="CDD" id="cd00531">
    <property type="entry name" value="NTF2_like"/>
    <property type="match status" value="1"/>
</dbReference>
<comment type="caution">
    <text evidence="2">The sequence shown here is derived from an EMBL/GenBank/DDBJ whole genome shotgun (WGS) entry which is preliminary data.</text>
</comment>
<dbReference type="InterPro" id="IPR037401">
    <property type="entry name" value="SnoaL-like"/>
</dbReference>
<dbReference type="SUPFAM" id="SSF54427">
    <property type="entry name" value="NTF2-like"/>
    <property type="match status" value="1"/>
</dbReference>
<dbReference type="AlphaFoldDB" id="A0A5N8WNN7"/>
<evidence type="ECO:0000313" key="3">
    <source>
        <dbReference type="Proteomes" id="UP000373149"/>
    </source>
</evidence>
<evidence type="ECO:0000313" key="2">
    <source>
        <dbReference type="EMBL" id="MPY48154.1"/>
    </source>
</evidence>
<sequence>MSDLDSRIRRLEDRAAIEDLVIRYFLAADDNDLETLGSTFAPDAEFLMGGGFSGGSDRESIVRFIKEDRATMGVTVHTQNFTLLTFHDDDHADGVVGAHLELARGGTTVYGAVRYLDDYVRADAGWQIKRRELAVLHVGPWEDVATSLTAELRSRWPGQKPVSADLPR</sequence>
<keyword evidence="3" id="KW-1185">Reference proteome</keyword>
<dbReference type="InterPro" id="IPR032710">
    <property type="entry name" value="NTF2-like_dom_sf"/>
</dbReference>
<accession>A0A5N8WNN7</accession>
<dbReference type="Pfam" id="PF13577">
    <property type="entry name" value="SnoaL_4"/>
    <property type="match status" value="1"/>
</dbReference>